<dbReference type="AlphaFoldDB" id="A0A0F9DJ05"/>
<accession>A0A0F9DJ05</accession>
<proteinExistence type="predicted"/>
<organism evidence="1">
    <name type="scientific">marine sediment metagenome</name>
    <dbReference type="NCBI Taxonomy" id="412755"/>
    <lineage>
        <taxon>unclassified sequences</taxon>
        <taxon>metagenomes</taxon>
        <taxon>ecological metagenomes</taxon>
    </lineage>
</organism>
<evidence type="ECO:0000313" key="1">
    <source>
        <dbReference type="EMBL" id="KKL61644.1"/>
    </source>
</evidence>
<protein>
    <submittedName>
        <fullName evidence="1">Uncharacterized protein</fullName>
    </submittedName>
</protein>
<name>A0A0F9DJ05_9ZZZZ</name>
<dbReference type="EMBL" id="LAZR01028757">
    <property type="protein sequence ID" value="KKL61644.1"/>
    <property type="molecule type" value="Genomic_DNA"/>
</dbReference>
<reference evidence="1" key="1">
    <citation type="journal article" date="2015" name="Nature">
        <title>Complex archaea that bridge the gap between prokaryotes and eukaryotes.</title>
        <authorList>
            <person name="Spang A."/>
            <person name="Saw J.H."/>
            <person name="Jorgensen S.L."/>
            <person name="Zaremba-Niedzwiedzka K."/>
            <person name="Martijn J."/>
            <person name="Lind A.E."/>
            <person name="van Eijk R."/>
            <person name="Schleper C."/>
            <person name="Guy L."/>
            <person name="Ettema T.J."/>
        </authorList>
    </citation>
    <scope>NUCLEOTIDE SEQUENCE</scope>
</reference>
<sequence length="46" mass="5222">YSYTNEPDTLRQSRIAHTNIYSGPQAGDEVLIEAVLNVIMEINKKE</sequence>
<comment type="caution">
    <text evidence="1">The sequence shown here is derived from an EMBL/GenBank/DDBJ whole genome shotgun (WGS) entry which is preliminary data.</text>
</comment>
<feature type="non-terminal residue" evidence="1">
    <location>
        <position position="1"/>
    </location>
</feature>
<gene>
    <name evidence="1" type="ORF">LCGC14_2193250</name>
</gene>